<evidence type="ECO:0000313" key="13">
    <source>
        <dbReference type="Proteomes" id="UP000824782"/>
    </source>
</evidence>
<reference evidence="12" key="1">
    <citation type="thesis" date="2020" institute="ProQuest LLC" country="789 East Eisenhower Parkway, Ann Arbor, MI, USA">
        <title>Comparative Genomics and Chromosome Evolution.</title>
        <authorList>
            <person name="Mudd A.B."/>
        </authorList>
    </citation>
    <scope>NUCLEOTIDE SEQUENCE</scope>
    <source>
        <strain evidence="12">237g6f4</strain>
        <tissue evidence="12">Blood</tissue>
    </source>
</reference>
<evidence type="ECO:0000256" key="9">
    <source>
        <dbReference type="ARBA" id="ARBA00023134"/>
    </source>
</evidence>
<organism evidence="12 13">
    <name type="scientific">Engystomops pustulosus</name>
    <name type="common">Tungara frog</name>
    <name type="synonym">Physalaemus pustulosus</name>
    <dbReference type="NCBI Taxonomy" id="76066"/>
    <lineage>
        <taxon>Eukaryota</taxon>
        <taxon>Metazoa</taxon>
        <taxon>Chordata</taxon>
        <taxon>Craniata</taxon>
        <taxon>Vertebrata</taxon>
        <taxon>Euteleostomi</taxon>
        <taxon>Amphibia</taxon>
        <taxon>Batrachia</taxon>
        <taxon>Anura</taxon>
        <taxon>Neobatrachia</taxon>
        <taxon>Hyloidea</taxon>
        <taxon>Leptodactylidae</taxon>
        <taxon>Leiuperinae</taxon>
        <taxon>Engystomops</taxon>
    </lineage>
</organism>
<comment type="similarity">
    <text evidence="2">Belongs to the small GTPase superfamily. Arf family.</text>
</comment>
<keyword evidence="8" id="KW-0333">Golgi apparatus</keyword>
<keyword evidence="10" id="KW-0449">Lipoprotein</keyword>
<gene>
    <name evidence="12" type="ORF">GDO81_013156</name>
</gene>
<comment type="caution">
    <text evidence="12">The sequence shown here is derived from an EMBL/GenBank/DDBJ whole genome shotgun (WGS) entry which is preliminary data.</text>
</comment>
<evidence type="ECO:0000256" key="5">
    <source>
        <dbReference type="ARBA" id="ARBA00022741"/>
    </source>
</evidence>
<evidence type="ECO:0000256" key="1">
    <source>
        <dbReference type="ARBA" id="ARBA00004555"/>
    </source>
</evidence>
<dbReference type="EMBL" id="WNYA01000006">
    <property type="protein sequence ID" value="KAG8566250.1"/>
    <property type="molecule type" value="Genomic_DNA"/>
</dbReference>
<evidence type="ECO:0000256" key="3">
    <source>
        <dbReference type="ARBA" id="ARBA00022448"/>
    </source>
</evidence>
<keyword evidence="4" id="KW-0519">Myristate</keyword>
<dbReference type="GO" id="GO:0016192">
    <property type="term" value="P:vesicle-mediated transport"/>
    <property type="evidence" value="ECO:0007669"/>
    <property type="project" value="UniProtKB-KW"/>
</dbReference>
<dbReference type="SUPFAM" id="SSF52540">
    <property type="entry name" value="P-loop containing nucleoside triphosphate hydrolases"/>
    <property type="match status" value="1"/>
</dbReference>
<keyword evidence="6" id="KW-0931">ER-Golgi transport</keyword>
<keyword evidence="9 11" id="KW-0342">GTP-binding</keyword>
<dbReference type="Proteomes" id="UP000824782">
    <property type="component" value="Unassembled WGS sequence"/>
</dbReference>
<dbReference type="Pfam" id="PF00025">
    <property type="entry name" value="Arf"/>
    <property type="match status" value="1"/>
</dbReference>
<evidence type="ECO:0000256" key="6">
    <source>
        <dbReference type="ARBA" id="ARBA00022892"/>
    </source>
</evidence>
<evidence type="ECO:0000256" key="2">
    <source>
        <dbReference type="ARBA" id="ARBA00010290"/>
    </source>
</evidence>
<evidence type="ECO:0000313" key="12">
    <source>
        <dbReference type="EMBL" id="KAG8566250.1"/>
    </source>
</evidence>
<name>A0AAV7B2M3_ENGPU</name>
<dbReference type="InterPro" id="IPR006689">
    <property type="entry name" value="Small_GTPase_ARF/SAR"/>
</dbReference>
<sequence>MAIFCSLYSSVASTLRDVMSYSIYFVFQFVILVIDSTDRERLPETRDELYKMLAHEDLQNAAVLIFANKQDVKDSMSASEISTMLALSAIKDRAWHIQGCCALTGEGLPAGLDWLKSQVTAN</sequence>
<dbReference type="SMART" id="SM00177">
    <property type="entry name" value="ARF"/>
    <property type="match status" value="1"/>
</dbReference>
<dbReference type="PANTHER" id="PTHR11711">
    <property type="entry name" value="ADP RIBOSYLATION FACTOR-RELATED"/>
    <property type="match status" value="1"/>
</dbReference>
<dbReference type="Gene3D" id="3.40.50.300">
    <property type="entry name" value="P-loop containing nucleotide triphosphate hydrolases"/>
    <property type="match status" value="1"/>
</dbReference>
<keyword evidence="3" id="KW-0813">Transport</keyword>
<dbReference type="GO" id="GO:0003924">
    <property type="term" value="F:GTPase activity"/>
    <property type="evidence" value="ECO:0007669"/>
    <property type="project" value="InterPro"/>
</dbReference>
<evidence type="ECO:0000256" key="10">
    <source>
        <dbReference type="ARBA" id="ARBA00023288"/>
    </source>
</evidence>
<dbReference type="GO" id="GO:0015031">
    <property type="term" value="P:protein transport"/>
    <property type="evidence" value="ECO:0007669"/>
    <property type="project" value="UniProtKB-KW"/>
</dbReference>
<keyword evidence="13" id="KW-1185">Reference proteome</keyword>
<protein>
    <recommendedName>
        <fullName evidence="14">ADP-ribosylation factor-like protein 5C</fullName>
    </recommendedName>
</protein>
<dbReference type="FunFam" id="3.40.50.300:FF:003500">
    <property type="entry name" value="ADP-ribosylation factor 1"/>
    <property type="match status" value="1"/>
</dbReference>
<keyword evidence="7" id="KW-0653">Protein transport</keyword>
<comment type="subcellular location">
    <subcellularLocation>
        <location evidence="1">Golgi apparatus</location>
    </subcellularLocation>
</comment>
<evidence type="ECO:0000256" key="8">
    <source>
        <dbReference type="ARBA" id="ARBA00023034"/>
    </source>
</evidence>
<keyword evidence="5 11" id="KW-0547">Nucleotide-binding</keyword>
<evidence type="ECO:0000256" key="7">
    <source>
        <dbReference type="ARBA" id="ARBA00022927"/>
    </source>
</evidence>
<dbReference type="GO" id="GO:0005525">
    <property type="term" value="F:GTP binding"/>
    <property type="evidence" value="ECO:0007669"/>
    <property type="project" value="UniProtKB-KW"/>
</dbReference>
<feature type="binding site" evidence="11">
    <location>
        <begin position="68"/>
        <end position="71"/>
    </location>
    <ligand>
        <name>GTP</name>
        <dbReference type="ChEBI" id="CHEBI:37565"/>
    </ligand>
</feature>
<evidence type="ECO:0000256" key="11">
    <source>
        <dbReference type="PIRSR" id="PIRSR606689-1"/>
    </source>
</evidence>
<dbReference type="PROSITE" id="PS51417">
    <property type="entry name" value="ARF"/>
    <property type="match status" value="1"/>
</dbReference>
<dbReference type="InterPro" id="IPR024156">
    <property type="entry name" value="Small_GTPase_ARF"/>
</dbReference>
<proteinExistence type="inferred from homology"/>
<evidence type="ECO:0008006" key="14">
    <source>
        <dbReference type="Google" id="ProtNLM"/>
    </source>
</evidence>
<dbReference type="InterPro" id="IPR027417">
    <property type="entry name" value="P-loop_NTPase"/>
</dbReference>
<accession>A0AAV7B2M3</accession>
<evidence type="ECO:0000256" key="4">
    <source>
        <dbReference type="ARBA" id="ARBA00022707"/>
    </source>
</evidence>
<dbReference type="GO" id="GO:0005794">
    <property type="term" value="C:Golgi apparatus"/>
    <property type="evidence" value="ECO:0007669"/>
    <property type="project" value="UniProtKB-SubCell"/>
</dbReference>
<dbReference type="AlphaFoldDB" id="A0AAV7B2M3"/>